<dbReference type="SUPFAM" id="SSF103642">
    <property type="entry name" value="Sec-C motif"/>
    <property type="match status" value="1"/>
</dbReference>
<proteinExistence type="predicted"/>
<organism evidence="1 2">
    <name type="scientific">Lachnoclostridium phytofermentans</name>
    <dbReference type="NCBI Taxonomy" id="66219"/>
    <lineage>
        <taxon>Bacteria</taxon>
        <taxon>Bacillati</taxon>
        <taxon>Bacillota</taxon>
        <taxon>Clostridia</taxon>
        <taxon>Lachnospirales</taxon>
        <taxon>Lachnospiraceae</taxon>
    </lineage>
</organism>
<dbReference type="AlphaFoldDB" id="A0A3D2X609"/>
<dbReference type="Pfam" id="PF02810">
    <property type="entry name" value="SEC-C"/>
    <property type="match status" value="1"/>
</dbReference>
<evidence type="ECO:0000313" key="2">
    <source>
        <dbReference type="Proteomes" id="UP000262969"/>
    </source>
</evidence>
<dbReference type="EMBL" id="DPVV01000301">
    <property type="protein sequence ID" value="HCL02580.1"/>
    <property type="molecule type" value="Genomic_DNA"/>
</dbReference>
<accession>A0A3D2X609</accession>
<evidence type="ECO:0000313" key="1">
    <source>
        <dbReference type="EMBL" id="HCL02580.1"/>
    </source>
</evidence>
<reference evidence="1 2" key="1">
    <citation type="journal article" date="2018" name="Nat. Biotechnol.">
        <title>A standardized bacterial taxonomy based on genome phylogeny substantially revises the tree of life.</title>
        <authorList>
            <person name="Parks D.H."/>
            <person name="Chuvochina M."/>
            <person name="Waite D.W."/>
            <person name="Rinke C."/>
            <person name="Skarshewski A."/>
            <person name="Chaumeil P.A."/>
            <person name="Hugenholtz P."/>
        </authorList>
    </citation>
    <scope>NUCLEOTIDE SEQUENCE [LARGE SCALE GENOMIC DNA]</scope>
    <source>
        <strain evidence="1">UBA11728</strain>
    </source>
</reference>
<dbReference type="InterPro" id="IPR004027">
    <property type="entry name" value="SEC_C_motif"/>
</dbReference>
<dbReference type="Proteomes" id="UP000262969">
    <property type="component" value="Unassembled WGS sequence"/>
</dbReference>
<gene>
    <name evidence="1" type="ORF">DHW61_09215</name>
</gene>
<name>A0A3D2X609_9FIRM</name>
<protein>
    <recommendedName>
        <fullName evidence="3">SEC-C motif domain protein</fullName>
    </recommendedName>
</protein>
<comment type="caution">
    <text evidence="1">The sequence shown here is derived from an EMBL/GenBank/DDBJ whole genome shotgun (WGS) entry which is preliminary data.</text>
</comment>
<evidence type="ECO:0008006" key="3">
    <source>
        <dbReference type="Google" id="ProtNLM"/>
    </source>
</evidence>
<dbReference type="Gene3D" id="3.10.450.50">
    <property type="match status" value="1"/>
</dbReference>
<sequence length="407" mass="46766">MREKIELPHFYVRNRLSLRMRGVTMSSNSNIPQMKENLTKLVNGKNEVTLSECLSYSTRDDLVQMATENGYALKKSLRKQEMIDVLVSEITKAFTAMLDGMIMAQFESIIFALRSHQTMIMPPDNLYYLTNRGFVYWMAAGSKSEEAPTLLFPSELIQLALAFFTEEGMLEVTERETIHVMLQAMCNLYGTFPVKLVHELYQKYNESTKMNENVLVEILKPSLDRFQEFYLIGDHIVPDFLMEEEAYQTILGQSEGMEYYIPTFEELLYYASHEVDEECELYKEVYSFFQTKIKDNNTLDKLMKGLGCLCVQDATPSYMMSEVNNTGVIFEDIEEANQLLCLLTDLSNHTIKWVYKGNTPVAIGKLNAYPNPLAQKNVPIIKDEPKVYPNDPCPCGSGKKYKKCCAR</sequence>